<keyword evidence="1" id="KW-0175">Coiled coil</keyword>
<feature type="transmembrane region" description="Helical" evidence="2">
    <location>
        <begin position="51"/>
        <end position="74"/>
    </location>
</feature>
<evidence type="ECO:0000313" key="4">
    <source>
        <dbReference type="Proteomes" id="UP001424441"/>
    </source>
</evidence>
<comment type="caution">
    <text evidence="3">The sequence shown here is derived from an EMBL/GenBank/DDBJ whole genome shotgun (WGS) entry which is preliminary data.</text>
</comment>
<proteinExistence type="predicted"/>
<organism evidence="3 4">
    <name type="scientific">Paenochrobactrum glaciei</name>
    <dbReference type="NCBI Taxonomy" id="486407"/>
    <lineage>
        <taxon>Bacteria</taxon>
        <taxon>Pseudomonadati</taxon>
        <taxon>Pseudomonadota</taxon>
        <taxon>Alphaproteobacteria</taxon>
        <taxon>Hyphomicrobiales</taxon>
        <taxon>Brucellaceae</taxon>
        <taxon>Paenochrobactrum</taxon>
    </lineage>
</organism>
<reference evidence="4" key="1">
    <citation type="journal article" date="2019" name="Int. J. Syst. Evol. Microbiol.">
        <title>The Global Catalogue of Microorganisms (GCM) 10K type strain sequencing project: providing services to taxonomists for standard genome sequencing and annotation.</title>
        <authorList>
            <consortium name="The Broad Institute Genomics Platform"/>
            <consortium name="The Broad Institute Genome Sequencing Center for Infectious Disease"/>
            <person name="Wu L."/>
            <person name="Ma J."/>
        </authorList>
    </citation>
    <scope>NUCLEOTIDE SEQUENCE [LARGE SCALE GENOMIC DNA]</scope>
    <source>
        <strain evidence="4">JCM 15115</strain>
    </source>
</reference>
<sequence>MLSKRPERNRDKSRVIRMEGKVEQLERKIYDLDTKVTEMHQLLTQAKGARWMLMLMIAVGGFIAGKIVPIVQYLSGR</sequence>
<evidence type="ECO:0000313" key="3">
    <source>
        <dbReference type="EMBL" id="GAA0614392.1"/>
    </source>
</evidence>
<accession>A0ABP3RQM1</accession>
<evidence type="ECO:0000256" key="2">
    <source>
        <dbReference type="SAM" id="Phobius"/>
    </source>
</evidence>
<feature type="coiled-coil region" evidence="1">
    <location>
        <begin position="8"/>
        <end position="35"/>
    </location>
</feature>
<protein>
    <submittedName>
        <fullName evidence="3">Uncharacterized protein</fullName>
    </submittedName>
</protein>
<dbReference type="EMBL" id="BAAADE010000013">
    <property type="protein sequence ID" value="GAA0614392.1"/>
    <property type="molecule type" value="Genomic_DNA"/>
</dbReference>
<keyword evidence="2" id="KW-1133">Transmembrane helix</keyword>
<evidence type="ECO:0000256" key="1">
    <source>
        <dbReference type="SAM" id="Coils"/>
    </source>
</evidence>
<keyword evidence="2" id="KW-0472">Membrane</keyword>
<gene>
    <name evidence="3" type="ORF">GCM10008943_31990</name>
</gene>
<dbReference type="Proteomes" id="UP001424441">
    <property type="component" value="Unassembled WGS sequence"/>
</dbReference>
<name>A0ABP3RQM1_9HYPH</name>
<keyword evidence="2" id="KW-0812">Transmembrane</keyword>
<keyword evidence="4" id="KW-1185">Reference proteome</keyword>